<evidence type="ECO:0008006" key="3">
    <source>
        <dbReference type="Google" id="ProtNLM"/>
    </source>
</evidence>
<evidence type="ECO:0000313" key="2">
    <source>
        <dbReference type="Proteomes" id="UP001153555"/>
    </source>
</evidence>
<dbReference type="PANTHER" id="PTHR23272:SF161">
    <property type="entry name" value="ZINC FINGER BED DOMAIN-CONTAINING PROTEIN RICESLEEPER 1-LIKE"/>
    <property type="match status" value="1"/>
</dbReference>
<dbReference type="OrthoDB" id="1732950at2759"/>
<evidence type="ECO:0000313" key="1">
    <source>
        <dbReference type="EMBL" id="CAA0825584.1"/>
    </source>
</evidence>
<dbReference type="AlphaFoldDB" id="A0A9N7NC06"/>
<organism evidence="1 2">
    <name type="scientific">Striga hermonthica</name>
    <name type="common">Purple witchweed</name>
    <name type="synonym">Buchnera hermonthica</name>
    <dbReference type="NCBI Taxonomy" id="68872"/>
    <lineage>
        <taxon>Eukaryota</taxon>
        <taxon>Viridiplantae</taxon>
        <taxon>Streptophyta</taxon>
        <taxon>Embryophyta</taxon>
        <taxon>Tracheophyta</taxon>
        <taxon>Spermatophyta</taxon>
        <taxon>Magnoliopsida</taxon>
        <taxon>eudicotyledons</taxon>
        <taxon>Gunneridae</taxon>
        <taxon>Pentapetalae</taxon>
        <taxon>asterids</taxon>
        <taxon>lamiids</taxon>
        <taxon>Lamiales</taxon>
        <taxon>Orobanchaceae</taxon>
        <taxon>Buchnereae</taxon>
        <taxon>Striga</taxon>
    </lineage>
</organism>
<dbReference type="PANTHER" id="PTHR23272">
    <property type="entry name" value="BED FINGER-RELATED"/>
    <property type="match status" value="1"/>
</dbReference>
<keyword evidence="2" id="KW-1185">Reference proteome</keyword>
<dbReference type="Proteomes" id="UP001153555">
    <property type="component" value="Unassembled WGS sequence"/>
</dbReference>
<reference evidence="1" key="1">
    <citation type="submission" date="2019-12" db="EMBL/GenBank/DDBJ databases">
        <authorList>
            <person name="Scholes J."/>
        </authorList>
    </citation>
    <scope>NUCLEOTIDE SEQUENCE</scope>
</reference>
<dbReference type="InterPro" id="IPR012337">
    <property type="entry name" value="RNaseH-like_sf"/>
</dbReference>
<dbReference type="SUPFAM" id="SSF53098">
    <property type="entry name" value="Ribonuclease H-like"/>
    <property type="match status" value="1"/>
</dbReference>
<proteinExistence type="predicted"/>
<accession>A0A9N7NC06</accession>
<dbReference type="EMBL" id="CACSLK010026072">
    <property type="protein sequence ID" value="CAA0825584.1"/>
    <property type="molecule type" value="Genomic_DNA"/>
</dbReference>
<name>A0A9N7NC06_STRHE</name>
<protein>
    <recommendedName>
        <fullName evidence="3">HAT C-terminal dimerisation domain-containing protein</fullName>
    </recommendedName>
</protein>
<sequence length="171" mass="19977">MKYLRVKYAFYYSEREGDELVDKVTRSVKSLIKDYSILDEKSDGANDKGESKRVDENTHIDDDVDVDDFFLEEENQQKAATKDEFDRYLEEFSEKYRPDFDILAWWKVKSVRSSLTPTTAEVLICCQDWLRNAKSPKEVEEGIEYLENLETDAMQDSNIKGSLLSRTSLDI</sequence>
<comment type="caution">
    <text evidence="1">The sequence shown here is derived from an EMBL/GenBank/DDBJ whole genome shotgun (WGS) entry which is preliminary data.</text>
</comment>
<gene>
    <name evidence="1" type="ORF">SHERM_22358</name>
</gene>